<protein>
    <submittedName>
        <fullName evidence="3">DUF2726 domain-containing protein</fullName>
    </submittedName>
</protein>
<dbReference type="AlphaFoldDB" id="A0AA41X3Z3"/>
<comment type="caution">
    <text evidence="3">The sequence shown here is derived from an EMBL/GenBank/DDBJ whole genome shotgun (WGS) entry which is preliminary data.</text>
</comment>
<dbReference type="InterPro" id="IPR024402">
    <property type="entry name" value="DUF2726"/>
</dbReference>
<organism evidence="3 4">
    <name type="scientific">Opacimonas viscosa</name>
    <dbReference type="NCBI Taxonomy" id="2961944"/>
    <lineage>
        <taxon>Bacteria</taxon>
        <taxon>Pseudomonadati</taxon>
        <taxon>Pseudomonadota</taxon>
        <taxon>Gammaproteobacteria</taxon>
        <taxon>Alteromonadales</taxon>
        <taxon>Alteromonadaceae</taxon>
        <taxon>Opacimonas</taxon>
    </lineage>
</organism>
<accession>A0AA41X3Z3</accession>
<feature type="region of interest" description="Disordered" evidence="1">
    <location>
        <begin position="165"/>
        <end position="189"/>
    </location>
</feature>
<feature type="domain" description="DUF2726" evidence="2">
    <location>
        <begin position="33"/>
        <end position="153"/>
    </location>
</feature>
<evidence type="ECO:0000313" key="4">
    <source>
        <dbReference type="Proteomes" id="UP001165413"/>
    </source>
</evidence>
<dbReference type="EMBL" id="JANATA010000020">
    <property type="protein sequence ID" value="MCP3429362.1"/>
    <property type="molecule type" value="Genomic_DNA"/>
</dbReference>
<feature type="compositionally biased region" description="Low complexity" evidence="1">
    <location>
        <begin position="170"/>
        <end position="183"/>
    </location>
</feature>
<dbReference type="Pfam" id="PF10881">
    <property type="entry name" value="DUF2726"/>
    <property type="match status" value="1"/>
</dbReference>
<dbReference type="Proteomes" id="UP001165413">
    <property type="component" value="Unassembled WGS sequence"/>
</dbReference>
<proteinExistence type="predicted"/>
<sequence>MELAIILTMLLIVMALGVTKLTAQEVNVPFKRKQNLFTPTERQFISLLETSVGHEFRILCRVRLSDVLSPSGSDKKGKVATAKAQTKQLDFILCEKESMRPVAAIDLVNSAEKYKTQRDWFVAGALESAHIAHIRIKVKAGYTPKEIRACIENKLVEYRQMTEKKPLVKTSTRPTRPLRSSRTNGPQAA</sequence>
<evidence type="ECO:0000256" key="1">
    <source>
        <dbReference type="SAM" id="MobiDB-lite"/>
    </source>
</evidence>
<dbReference type="RefSeq" id="WP_254101599.1">
    <property type="nucleotide sequence ID" value="NZ_JANATA010000020.1"/>
</dbReference>
<reference evidence="3" key="1">
    <citation type="submission" date="2022-07" db="EMBL/GenBank/DDBJ databases">
        <title>Characterization of the Novel Bacterium Alteromonas immobilis LMIT006 and Alteromonas gregis LMIT007.</title>
        <authorList>
            <person name="Lin X."/>
        </authorList>
    </citation>
    <scope>NUCLEOTIDE SEQUENCE</scope>
    <source>
        <strain evidence="3">LMIT007</strain>
    </source>
</reference>
<evidence type="ECO:0000313" key="3">
    <source>
        <dbReference type="EMBL" id="MCP3429362.1"/>
    </source>
</evidence>
<name>A0AA41X3Z3_9ALTE</name>
<keyword evidence="4" id="KW-1185">Reference proteome</keyword>
<gene>
    <name evidence="3" type="ORF">NLF92_10435</name>
</gene>
<evidence type="ECO:0000259" key="2">
    <source>
        <dbReference type="Pfam" id="PF10881"/>
    </source>
</evidence>